<organism evidence="2">
    <name type="scientific">Hydra vulgaris</name>
    <name type="common">Hydra</name>
    <name type="synonym">Hydra attenuata</name>
    <dbReference type="NCBI Taxonomy" id="6087"/>
    <lineage>
        <taxon>Eukaryota</taxon>
        <taxon>Metazoa</taxon>
        <taxon>Cnidaria</taxon>
        <taxon>Hydrozoa</taxon>
        <taxon>Hydroidolina</taxon>
        <taxon>Anthoathecata</taxon>
        <taxon>Aplanulata</taxon>
        <taxon>Hydridae</taxon>
        <taxon>Hydra</taxon>
    </lineage>
</organism>
<dbReference type="AlphaFoldDB" id="T2M620"/>
<protein>
    <submittedName>
        <fullName evidence="2">Programmed cell death protein 2-like</fullName>
    </submittedName>
</protein>
<dbReference type="EMBL" id="HAAD01001496">
    <property type="protein sequence ID" value="CDG67728.1"/>
    <property type="molecule type" value="mRNA"/>
</dbReference>
<dbReference type="InterPro" id="IPR052815">
    <property type="entry name" value="PDCD2-like_regulator"/>
</dbReference>
<evidence type="ECO:0000313" key="2">
    <source>
        <dbReference type="EMBL" id="CDG67728.1"/>
    </source>
</evidence>
<dbReference type="PANTHER" id="PTHR46421:SF1">
    <property type="entry name" value="PROGRAMMED CELL DEATH PROTEIN 2-LIKE"/>
    <property type="match status" value="1"/>
</dbReference>
<dbReference type="GO" id="GO:0006915">
    <property type="term" value="P:apoptotic process"/>
    <property type="evidence" value="ECO:0007669"/>
    <property type="project" value="TreeGrafter"/>
</dbReference>
<evidence type="ECO:0000259" key="1">
    <source>
        <dbReference type="Pfam" id="PF04194"/>
    </source>
</evidence>
<dbReference type="GO" id="GO:0005737">
    <property type="term" value="C:cytoplasm"/>
    <property type="evidence" value="ECO:0007669"/>
    <property type="project" value="InterPro"/>
</dbReference>
<dbReference type="OrthoDB" id="366284at2759"/>
<accession>T2M620</accession>
<dbReference type="Pfam" id="PF04194">
    <property type="entry name" value="PDCD2_C"/>
    <property type="match status" value="1"/>
</dbReference>
<feature type="non-terminal residue" evidence="2">
    <location>
        <position position="218"/>
    </location>
</feature>
<name>T2M620_HYDVU</name>
<feature type="non-terminal residue" evidence="2">
    <location>
        <position position="1"/>
    </location>
</feature>
<feature type="domain" description="Programmed cell death protein 2 C-terminal" evidence="1">
    <location>
        <begin position="79"/>
        <end position="211"/>
    </location>
</feature>
<proteinExistence type="evidence at transcript level"/>
<dbReference type="InterPro" id="IPR007320">
    <property type="entry name" value="PDCD2_C"/>
</dbReference>
<gene>
    <name evidence="2" type="primary">PDCD2L</name>
</gene>
<reference evidence="2" key="1">
    <citation type="journal article" date="2013" name="Genome Biol. Evol.">
        <title>Punctuated emergences of genetic and phenotypic innovations in eumetazoan, bilaterian, euteleostome, and hominidae ancestors.</title>
        <authorList>
            <person name="Wenger Y."/>
            <person name="Galliot B."/>
        </authorList>
    </citation>
    <scope>NUCLEOTIDE SEQUENCE</scope>
    <source>
        <tissue evidence="2">Whole animals</tissue>
    </source>
</reference>
<sequence length="218" mass="25180">SKLECIEIEQNTKDSLDISCFRPYYVFVLNESEVSYTDNSSYEQRMFEEYVVKEFNQVSLNNTEGQSEIYEKTQVKHGDHAFHRFKKIISNSPTQCMRYKRNGEPLILSSISRPTAPFENVPPCSYCANNRVFEMQFMPHITTCLVEMEKKINKDNMEATSLNTESFLLPKTNPTGNKQVCLDFGCLYVFTCSISCWKDGDCAKSEYVIIQPDPDETI</sequence>
<dbReference type="PANTHER" id="PTHR46421">
    <property type="entry name" value="PROGRAMMED CELL DEATH PROTEIN 2-LIKE"/>
    <property type="match status" value="1"/>
</dbReference>